<dbReference type="AlphaFoldDB" id="A0A1L7CRR6"/>
<dbReference type="EMBL" id="CP009247">
    <property type="protein sequence ID" value="APT88545.1"/>
    <property type="molecule type" value="Genomic_DNA"/>
</dbReference>
<dbReference type="STRING" id="1437875.CFRA_03795"/>
<evidence type="ECO:0000313" key="4">
    <source>
        <dbReference type="EMBL" id="APT88545.1"/>
    </source>
</evidence>
<dbReference type="InterPro" id="IPR009057">
    <property type="entry name" value="Homeodomain-like_sf"/>
</dbReference>
<reference evidence="4 5" key="1">
    <citation type="submission" date="2014-08" db="EMBL/GenBank/DDBJ databases">
        <title>Complete genome sequence of Corynebacterium frankenforstense ST18(T) (=DSM 45800(T)), isolated from raw cow milk.</title>
        <authorList>
            <person name="Ruckert C."/>
            <person name="Albersmeier A."/>
            <person name="Winkler A."/>
            <person name="Lipski A."/>
            <person name="Kalinowski J."/>
        </authorList>
    </citation>
    <scope>NUCLEOTIDE SEQUENCE [LARGE SCALE GENOMIC DNA]</scope>
    <source>
        <strain evidence="4 5">ST18</strain>
    </source>
</reference>
<organism evidence="4 5">
    <name type="scientific">Corynebacterium frankenforstense DSM 45800</name>
    <dbReference type="NCBI Taxonomy" id="1437875"/>
    <lineage>
        <taxon>Bacteria</taxon>
        <taxon>Bacillati</taxon>
        <taxon>Actinomycetota</taxon>
        <taxon>Actinomycetes</taxon>
        <taxon>Mycobacteriales</taxon>
        <taxon>Corynebacteriaceae</taxon>
        <taxon>Corynebacterium</taxon>
    </lineage>
</organism>
<dbReference type="InterPro" id="IPR001647">
    <property type="entry name" value="HTH_TetR"/>
</dbReference>
<gene>
    <name evidence="4" type="ORF">CFRA_03795</name>
</gene>
<dbReference type="Proteomes" id="UP000185434">
    <property type="component" value="Chromosome"/>
</dbReference>
<name>A0A1L7CRR6_9CORY</name>
<proteinExistence type="predicted"/>
<feature type="domain" description="HTH tetR-type" evidence="3">
    <location>
        <begin position="9"/>
        <end position="69"/>
    </location>
</feature>
<dbReference type="Gene3D" id="1.10.357.10">
    <property type="entry name" value="Tetracycline Repressor, domain 2"/>
    <property type="match status" value="1"/>
</dbReference>
<protein>
    <recommendedName>
        <fullName evidence="3">HTH tetR-type domain-containing protein</fullName>
    </recommendedName>
</protein>
<evidence type="ECO:0000256" key="1">
    <source>
        <dbReference type="ARBA" id="ARBA00023125"/>
    </source>
</evidence>
<accession>A0A1L7CRR6</accession>
<keyword evidence="1 2" id="KW-0238">DNA-binding</keyword>
<keyword evidence="5" id="KW-1185">Reference proteome</keyword>
<feature type="DNA-binding region" description="H-T-H motif" evidence="2">
    <location>
        <begin position="32"/>
        <end position="51"/>
    </location>
</feature>
<dbReference type="PROSITE" id="PS50977">
    <property type="entry name" value="HTH_TETR_2"/>
    <property type="match status" value="1"/>
</dbReference>
<sequence>MGLRETKKAATRAAMSEAAAQIALRQGAEKLTVAAVAEAAGVSTRTFHNYFTSREEPLVEALATRVRTLVERLSEIPTEVCMADAAEQLLIEAVRMDQTDGPEGIAAIFRLSDFLETTSGADLKATVHAELMPIIDEFRTRHPQLSRFEAGVGLDLLATTAANALEAYYESAAPRDPERGVELLHQAFHVLRAIK</sequence>
<evidence type="ECO:0000256" key="2">
    <source>
        <dbReference type="PROSITE-ProRule" id="PRU00335"/>
    </source>
</evidence>
<dbReference type="KEGG" id="cfk:CFRA_03795"/>
<evidence type="ECO:0000313" key="5">
    <source>
        <dbReference type="Proteomes" id="UP000185434"/>
    </source>
</evidence>
<dbReference type="GO" id="GO:0003677">
    <property type="term" value="F:DNA binding"/>
    <property type="evidence" value="ECO:0007669"/>
    <property type="project" value="UniProtKB-UniRule"/>
</dbReference>
<evidence type="ECO:0000259" key="3">
    <source>
        <dbReference type="PROSITE" id="PS50977"/>
    </source>
</evidence>
<dbReference type="SUPFAM" id="SSF46689">
    <property type="entry name" value="Homeodomain-like"/>
    <property type="match status" value="1"/>
</dbReference>
<dbReference type="Pfam" id="PF00440">
    <property type="entry name" value="TetR_N"/>
    <property type="match status" value="1"/>
</dbReference>
<dbReference type="OrthoDB" id="8688418at2"/>